<reference evidence="4 5" key="1">
    <citation type="submission" date="2023-02" db="EMBL/GenBank/DDBJ databases">
        <title>Genome sequence of Lentisphaera profundi SAORIC-696.</title>
        <authorList>
            <person name="Kim e."/>
            <person name="Cho J.-C."/>
            <person name="Choi A."/>
            <person name="Kang I."/>
        </authorList>
    </citation>
    <scope>NUCLEOTIDE SEQUENCE [LARGE SCALE GENOMIC DNA]</scope>
    <source>
        <strain evidence="4 5">SAORIC-696</strain>
    </source>
</reference>
<keyword evidence="1 4" id="KW-0378">Hydrolase</keyword>
<protein>
    <submittedName>
        <fullName evidence="4">Alpha/beta hydrolase</fullName>
    </submittedName>
</protein>
<dbReference type="SUPFAM" id="SSF53474">
    <property type="entry name" value="alpha/beta-Hydrolases"/>
    <property type="match status" value="1"/>
</dbReference>
<feature type="chain" id="PRO_5046369356" evidence="2">
    <location>
        <begin position="19"/>
        <end position="301"/>
    </location>
</feature>
<dbReference type="PANTHER" id="PTHR48081:SF6">
    <property type="entry name" value="PEPTIDASE S9 PROLYL OLIGOPEPTIDASE CATALYTIC DOMAIN-CONTAINING PROTEIN"/>
    <property type="match status" value="1"/>
</dbReference>
<keyword evidence="2" id="KW-0732">Signal</keyword>
<dbReference type="Pfam" id="PF20434">
    <property type="entry name" value="BD-FAE"/>
    <property type="match status" value="1"/>
</dbReference>
<organism evidence="4 5">
    <name type="scientific">Lentisphaera profundi</name>
    <dbReference type="NCBI Taxonomy" id="1658616"/>
    <lineage>
        <taxon>Bacteria</taxon>
        <taxon>Pseudomonadati</taxon>
        <taxon>Lentisphaerota</taxon>
        <taxon>Lentisphaeria</taxon>
        <taxon>Lentisphaerales</taxon>
        <taxon>Lentisphaeraceae</taxon>
        <taxon>Lentisphaera</taxon>
    </lineage>
</organism>
<name>A0ABY7VSV2_9BACT</name>
<dbReference type="RefSeq" id="WP_274150369.1">
    <property type="nucleotide sequence ID" value="NZ_CP117811.1"/>
</dbReference>
<dbReference type="InterPro" id="IPR029058">
    <property type="entry name" value="AB_hydrolase_fold"/>
</dbReference>
<evidence type="ECO:0000313" key="4">
    <source>
        <dbReference type="EMBL" id="WDE96295.1"/>
    </source>
</evidence>
<proteinExistence type="predicted"/>
<evidence type="ECO:0000256" key="2">
    <source>
        <dbReference type="SAM" id="SignalP"/>
    </source>
</evidence>
<dbReference type="Proteomes" id="UP001214250">
    <property type="component" value="Chromosome 1"/>
</dbReference>
<evidence type="ECO:0000256" key="1">
    <source>
        <dbReference type="ARBA" id="ARBA00022801"/>
    </source>
</evidence>
<sequence>MKNLLVILTSLLSITSFAEHQLNELAVSEYSNAENIMLEKVKEDKKIYQVWPGDGKRINDPAKDLKELGEVKGILRIKNVARPTLTWVKPAKPDGRAILICPGGAYNILAATHEGSDVAGWLAKQGITPFILKYRVPRRKGLAKHAVALEDSQRAMSLIRHHAKTFGVNQNQIGILGFSAGGHLSALTLFNPRTYRAIDEIDTAKCTPNFGVLIYAAYTMDNKSKALDPLLLKTHKTPIYSAIGKRDKSFLPGLQKYMDLLLEKNYPVEHHVYDGIGHGVGLVGTPFQESCEAWLQKLKLP</sequence>
<accession>A0ABY7VSV2</accession>
<evidence type="ECO:0000313" key="5">
    <source>
        <dbReference type="Proteomes" id="UP001214250"/>
    </source>
</evidence>
<dbReference type="EMBL" id="CP117811">
    <property type="protein sequence ID" value="WDE96295.1"/>
    <property type="molecule type" value="Genomic_DNA"/>
</dbReference>
<gene>
    <name evidence="4" type="ORF">PQO03_11305</name>
</gene>
<feature type="signal peptide" evidence="2">
    <location>
        <begin position="1"/>
        <end position="18"/>
    </location>
</feature>
<dbReference type="InterPro" id="IPR049492">
    <property type="entry name" value="BD-FAE-like_dom"/>
</dbReference>
<dbReference type="GO" id="GO:0016787">
    <property type="term" value="F:hydrolase activity"/>
    <property type="evidence" value="ECO:0007669"/>
    <property type="project" value="UniProtKB-KW"/>
</dbReference>
<dbReference type="InterPro" id="IPR050300">
    <property type="entry name" value="GDXG_lipolytic_enzyme"/>
</dbReference>
<feature type="domain" description="BD-FAE-like" evidence="3">
    <location>
        <begin position="97"/>
        <end position="188"/>
    </location>
</feature>
<evidence type="ECO:0000259" key="3">
    <source>
        <dbReference type="Pfam" id="PF20434"/>
    </source>
</evidence>
<dbReference type="PANTHER" id="PTHR48081">
    <property type="entry name" value="AB HYDROLASE SUPERFAMILY PROTEIN C4A8.06C"/>
    <property type="match status" value="1"/>
</dbReference>
<dbReference type="Gene3D" id="3.40.50.1820">
    <property type="entry name" value="alpha/beta hydrolase"/>
    <property type="match status" value="1"/>
</dbReference>
<keyword evidence="5" id="KW-1185">Reference proteome</keyword>